<organism evidence="1 2">
    <name type="scientific">Lachnoanaerobaculum saburreum</name>
    <dbReference type="NCBI Taxonomy" id="467210"/>
    <lineage>
        <taxon>Bacteria</taxon>
        <taxon>Bacillati</taxon>
        <taxon>Bacillota</taxon>
        <taxon>Clostridia</taxon>
        <taxon>Lachnospirales</taxon>
        <taxon>Lachnospiraceae</taxon>
        <taxon>Lachnoanaerobaculum</taxon>
    </lineage>
</organism>
<gene>
    <name evidence="1" type="ORF">HMPREF1866_02611</name>
</gene>
<evidence type="ECO:0008006" key="3">
    <source>
        <dbReference type="Google" id="ProtNLM"/>
    </source>
</evidence>
<dbReference type="Pfam" id="PF12784">
    <property type="entry name" value="PDDEXK_2"/>
    <property type="match status" value="1"/>
</dbReference>
<evidence type="ECO:0000313" key="2">
    <source>
        <dbReference type="Proteomes" id="UP000070394"/>
    </source>
</evidence>
<accession>A0A133ZDM4</accession>
<name>A0A133ZDM4_9FIRM</name>
<dbReference type="PANTHER" id="PTHR41317:SF1">
    <property type="entry name" value="PD-(D_E)XK NUCLEASE FAMILY TRANSPOSASE"/>
    <property type="match status" value="1"/>
</dbReference>
<sequence length="279" mass="32447">MKITGHCKIQGVGKERRNMDYRRVIEKLNPIDDIFFRKMAENKSFCEEILREFLEDPGLEVLENHAQHSITSIERRSVILDALCRLKDGRVINVEIQNDDNVNHQKRVRYYSSMLTTNMIEKGVSFNELPDICIIYVCNFDIFNKNRVKYEIKRVVDGFDIELDNGLREIYICANIRDGSSLSELMRVFTEDDSYSRNFPIVSDIKYRLKYSEEGEDMSEVLKQLYEEGREEGRKQGIQNGFISALISLVKDGILSIADAASRANMSVESFEKYMQSMK</sequence>
<dbReference type="InterPro" id="IPR010106">
    <property type="entry name" value="RpnA"/>
</dbReference>
<comment type="caution">
    <text evidence="1">The sequence shown here is derived from an EMBL/GenBank/DDBJ whole genome shotgun (WGS) entry which is preliminary data.</text>
</comment>
<protein>
    <recommendedName>
        <fullName evidence="3">Rpn family recombination-promoting nuclease/putative transposase</fullName>
    </recommendedName>
</protein>
<reference evidence="2" key="1">
    <citation type="submission" date="2016-01" db="EMBL/GenBank/DDBJ databases">
        <authorList>
            <person name="Mitreva M."/>
            <person name="Pepin K.H."/>
            <person name="Mihindukulasuriya K.A."/>
            <person name="Fulton R."/>
            <person name="Fronick C."/>
            <person name="O'Laughlin M."/>
            <person name="Miner T."/>
            <person name="Herter B."/>
            <person name="Rosa B.A."/>
            <person name="Cordes M."/>
            <person name="Tomlinson C."/>
            <person name="Wollam A."/>
            <person name="Palsikar V.B."/>
            <person name="Mardis E.R."/>
            <person name="Wilson R.K."/>
        </authorList>
    </citation>
    <scope>NUCLEOTIDE SEQUENCE [LARGE SCALE GENOMIC DNA]</scope>
    <source>
        <strain evidence="2">DNF00896</strain>
    </source>
</reference>
<dbReference type="PATRIC" id="fig|467210.3.peg.2586"/>
<evidence type="ECO:0000313" key="1">
    <source>
        <dbReference type="EMBL" id="KXB53539.1"/>
    </source>
</evidence>
<dbReference type="PANTHER" id="PTHR41317">
    <property type="entry name" value="PD-(D_E)XK NUCLEASE FAMILY TRANSPOSASE"/>
    <property type="match status" value="1"/>
</dbReference>
<proteinExistence type="predicted"/>
<dbReference type="STRING" id="467210.HMPREF1866_02611"/>
<dbReference type="Proteomes" id="UP000070394">
    <property type="component" value="Unassembled WGS sequence"/>
</dbReference>
<dbReference type="NCBIfam" id="TIGR01784">
    <property type="entry name" value="T_den_put_tspse"/>
    <property type="match status" value="1"/>
</dbReference>
<dbReference type="AlphaFoldDB" id="A0A133ZDM4"/>
<keyword evidence="2" id="KW-1185">Reference proteome</keyword>
<dbReference type="EMBL" id="LSDA01000140">
    <property type="protein sequence ID" value="KXB53539.1"/>
    <property type="molecule type" value="Genomic_DNA"/>
</dbReference>